<dbReference type="EMBL" id="KQ965749">
    <property type="protein sequence ID" value="KXS16923.1"/>
    <property type="molecule type" value="Genomic_DNA"/>
</dbReference>
<evidence type="ECO:0000313" key="1">
    <source>
        <dbReference type="EMBL" id="KXS16923.1"/>
    </source>
</evidence>
<name>A0A139AK89_GONPJ</name>
<evidence type="ECO:0000313" key="2">
    <source>
        <dbReference type="Proteomes" id="UP000070544"/>
    </source>
</evidence>
<accession>A0A139AK89</accession>
<protein>
    <recommendedName>
        <fullName evidence="3">F-box domain-containing protein</fullName>
    </recommendedName>
</protein>
<reference evidence="1 2" key="1">
    <citation type="journal article" date="2015" name="Genome Biol. Evol.">
        <title>Phylogenomic analyses indicate that early fungi evolved digesting cell walls of algal ancestors of land plants.</title>
        <authorList>
            <person name="Chang Y."/>
            <person name="Wang S."/>
            <person name="Sekimoto S."/>
            <person name="Aerts A.L."/>
            <person name="Choi C."/>
            <person name="Clum A."/>
            <person name="LaButti K.M."/>
            <person name="Lindquist E.A."/>
            <person name="Yee Ngan C."/>
            <person name="Ohm R.A."/>
            <person name="Salamov A.A."/>
            <person name="Grigoriev I.V."/>
            <person name="Spatafora J.W."/>
            <person name="Berbee M.L."/>
        </authorList>
    </citation>
    <scope>NUCLEOTIDE SEQUENCE [LARGE SCALE GENOMIC DNA]</scope>
    <source>
        <strain evidence="1 2">JEL478</strain>
    </source>
</reference>
<dbReference type="OrthoDB" id="2183650at2759"/>
<gene>
    <name evidence="1" type="ORF">M427DRAFT_154075</name>
</gene>
<organism evidence="1 2">
    <name type="scientific">Gonapodya prolifera (strain JEL478)</name>
    <name type="common">Monoblepharis prolifera</name>
    <dbReference type="NCBI Taxonomy" id="1344416"/>
    <lineage>
        <taxon>Eukaryota</taxon>
        <taxon>Fungi</taxon>
        <taxon>Fungi incertae sedis</taxon>
        <taxon>Chytridiomycota</taxon>
        <taxon>Chytridiomycota incertae sedis</taxon>
        <taxon>Monoblepharidomycetes</taxon>
        <taxon>Monoblepharidales</taxon>
        <taxon>Gonapodyaceae</taxon>
        <taxon>Gonapodya</taxon>
    </lineage>
</organism>
<dbReference type="Proteomes" id="UP000070544">
    <property type="component" value="Unassembled WGS sequence"/>
</dbReference>
<evidence type="ECO:0008006" key="3">
    <source>
        <dbReference type="Google" id="ProtNLM"/>
    </source>
</evidence>
<dbReference type="AlphaFoldDB" id="A0A139AK89"/>
<sequence>MALLPVEILHRIFGLLPPSTFYLTIPRVSCQFRPTAYDIHSRMSCPGDTIGVCYCVTVVGDDAYSHPPGGAGVGRIDVVTMLGERYRRVRDDAVWMALEIEDVVPASAVVDSRSLGNLIPGKIPDCLSQFNAGGSNLARRLGPSVVSRVCVGFLEDVDVERGVFQYAVEFVQEHDVPEVNLGGDYRTLLRSLPPDANCDSVVSVRADSRDEEFFVHGDFPDGHDMLPTLVVHFPSVTTLQGSCMFVLLDYPNIEISFEAEMCVVRLPVFNTQRMLPDMTELGILTMFRWSEEWNRLLTEYDPDGDPLKKVKTFHMDVKIIAQCIKDLMRMLPHVELITLTIAIDGIKVTIENIELLAFFLSELFKRIPSTCVFKI</sequence>
<keyword evidence="2" id="KW-1185">Reference proteome</keyword>
<proteinExistence type="predicted"/>